<comment type="caution">
    <text evidence="1">The sequence shown here is derived from an EMBL/GenBank/DDBJ whole genome shotgun (WGS) entry which is preliminary data.</text>
</comment>
<sequence length="69" mass="7709">MEKKVVEVVAEGEEGIIPLGIMNIEQAMTLPSHVDLKISHPEDEPGGTERFMDPEEFRITHAYSLSTEV</sequence>
<protein>
    <submittedName>
        <fullName evidence="1">Uncharacterized protein</fullName>
    </submittedName>
</protein>
<organism evidence="1 2">
    <name type="scientific">Endobacterium cereale</name>
    <dbReference type="NCBI Taxonomy" id="2663029"/>
    <lineage>
        <taxon>Bacteria</taxon>
        <taxon>Pseudomonadati</taxon>
        <taxon>Pseudomonadota</taxon>
        <taxon>Alphaproteobacteria</taxon>
        <taxon>Hyphomicrobiales</taxon>
        <taxon>Rhizobiaceae</taxon>
        <taxon>Endobacterium</taxon>
    </lineage>
</organism>
<dbReference type="Proteomes" id="UP000435138">
    <property type="component" value="Unassembled WGS sequence"/>
</dbReference>
<reference evidence="1 2" key="1">
    <citation type="submission" date="2019-11" db="EMBL/GenBank/DDBJ databases">
        <title>Genome analysis of Rhizobacterium cereale a novel genus and species isolated from maize roots in North Spain.</title>
        <authorList>
            <person name="Menendez E."/>
            <person name="Flores-Felix J.D."/>
            <person name="Ramirez-Bahena M.-H."/>
            <person name="Igual J.M."/>
            <person name="Garcia-Fraile P."/>
            <person name="Peix A."/>
            <person name="Velazquez E."/>
        </authorList>
    </citation>
    <scope>NUCLEOTIDE SEQUENCE [LARGE SCALE GENOMIC DNA]</scope>
    <source>
        <strain evidence="1 2">RZME27</strain>
    </source>
</reference>
<evidence type="ECO:0000313" key="1">
    <source>
        <dbReference type="EMBL" id="MQY45411.1"/>
    </source>
</evidence>
<accession>A0A6A8A9D5</accession>
<keyword evidence="2" id="KW-1185">Reference proteome</keyword>
<name>A0A6A8A9D5_9HYPH</name>
<dbReference type="AlphaFoldDB" id="A0A6A8A9D5"/>
<evidence type="ECO:0000313" key="2">
    <source>
        <dbReference type="Proteomes" id="UP000435138"/>
    </source>
</evidence>
<gene>
    <name evidence="1" type="ORF">GAO09_04945</name>
</gene>
<proteinExistence type="predicted"/>
<dbReference type="RefSeq" id="WP_153352943.1">
    <property type="nucleotide sequence ID" value="NZ_JAYKOO010000006.1"/>
</dbReference>
<dbReference type="EMBL" id="WIXI01000031">
    <property type="protein sequence ID" value="MQY45411.1"/>
    <property type="molecule type" value="Genomic_DNA"/>
</dbReference>